<comment type="caution">
    <text evidence="1">The sequence shown here is derived from an EMBL/GenBank/DDBJ whole genome shotgun (WGS) entry which is preliminary data.</text>
</comment>
<gene>
    <name evidence="1" type="ORF">ABDB84_14985</name>
</gene>
<accession>A0ABU9Z1E7</accession>
<proteinExistence type="predicted"/>
<protein>
    <submittedName>
        <fullName evidence="1">Uncharacterized protein</fullName>
    </submittedName>
</protein>
<dbReference type="Proteomes" id="UP001410394">
    <property type="component" value="Unassembled WGS sequence"/>
</dbReference>
<name>A0ABU9Z1E7_9RHOO</name>
<sequence length="1257" mass="141128">MRITASHIISWVDKHSKEAQANLPRWIRRLCFDPNATRQLSFPSGDSTFMPGWDGVLFSDQGNAWIPKGASRWEIGCDQTVTKKANIEYRKRTKSTSDEERHSCAFVFVSPRRWKGKCKWIAAQEARNEWAEVRAYDADDLEQWLEQTPAVALQFGEELGLSGPGIESLSRYWQAWSQQCDPAITADALFVDRIKVRDELSAKLSVAPPSSSSLTIRAESVEEAVAFCTATAMHLSSIQDEAVVVTDETGWRYVNANPQLKLAIAANAEVATRPVSRPDLLVVIPQATGNWTGRTHREELTLERPGIYEYEKALVSIGVEESDARRLALNTGRSWTVFRRTNAINPAIRHPAWLDTPQANCLTLLCLLGAWNSRKDADKAVVTDLANRSYEDIEQDLHALAAMDDAPLLKIGDIWKSKSPLELLVQIGNRITTGQLDRFFSIAKTILETPDPQLDLPDEDRWKAQVYGKTHLYSGLMFEAICDSLIKLSVRGMELPALQNLHIDGRVDRLIHELFDNADEIRWLSLASHLPALAEAAPDAFLKAIEKSLRQANPPVLRLISETGSTTGFGGRCWHAGLLWALETLAWAPNRLTRVALILAQLSHEPVKGNWSNTPASSLFGLFRSWLPRTAAGLPARIATLDKLIAHAPDAAFDVLIALGSGGPQMADSAAQPKWREDDAGAGHGVTVEEEQAMQIAARERIIRLSHHNASRIASLLEHNVLTHQDDMPEVLSLMEPFSTKQAIDEDRDLLRKALRKVIHWHRNYDDAPTEELDRWLKPIEEMYERLAPHDLIVRHRWLFGNHWPELPCHDRLNDSNAKIELVTRARIAALSEIFRAQGMPGIEHLIETSTEPGSIGNPLVQAVGNTFPWSQWIADFGGEFLPMEKPSWCISSLLGSPGFADNKVLSSVIELGKTNSWSSEKLARLLVLAPIHTLTWTLAQECGPEVEMHYWQQVRPGYWRYDTEIGHVVESLLQAKRPRTALQCCKFNLDKMSEGLLMDALQHLLAGEEADADMIDSWHLDKMLQRLETSSAINRASLIQLEFGLFPALSYGYETSARALYEGIMSTPELFKEIICLTFKPDHGEREELTEATQANAHAGWKILHACKRQPGTQDNGKIDPAEFARFIETARNLCMTVDRIGSCDRTLGQILAHAPADDDGTWPLLPAREILDRVEMDEMRSGFSIGTFNKRGMTSRLPNEGGDQERELAAYYLAQAERVQSTHPNVAFMLEAIAKRYRYDGEREDIDANLRKERF</sequence>
<keyword evidence="2" id="KW-1185">Reference proteome</keyword>
<reference evidence="1 2" key="1">
    <citation type="journal article" date="2018" name="Int. J. Syst. Evol. Microbiol.">
        <title>Uliginosibacterium sediminicola sp. nov., isolated from freshwater sediment.</title>
        <authorList>
            <person name="Hwang W.M."/>
            <person name="Kim S.M."/>
            <person name="Kang K."/>
            <person name="Ahn T.Y."/>
        </authorList>
    </citation>
    <scope>NUCLEOTIDE SEQUENCE [LARGE SCALE GENOMIC DNA]</scope>
    <source>
        <strain evidence="1 2">M1-21</strain>
    </source>
</reference>
<dbReference type="RefSeq" id="WP_345920555.1">
    <property type="nucleotide sequence ID" value="NZ_JBDIVE010000008.1"/>
</dbReference>
<organism evidence="1 2">
    <name type="scientific">Uliginosibacterium sediminicola</name>
    <dbReference type="NCBI Taxonomy" id="2024550"/>
    <lineage>
        <taxon>Bacteria</taxon>
        <taxon>Pseudomonadati</taxon>
        <taxon>Pseudomonadota</taxon>
        <taxon>Betaproteobacteria</taxon>
        <taxon>Rhodocyclales</taxon>
        <taxon>Zoogloeaceae</taxon>
        <taxon>Uliginosibacterium</taxon>
    </lineage>
</organism>
<evidence type="ECO:0000313" key="2">
    <source>
        <dbReference type="Proteomes" id="UP001410394"/>
    </source>
</evidence>
<evidence type="ECO:0000313" key="1">
    <source>
        <dbReference type="EMBL" id="MEN3069785.1"/>
    </source>
</evidence>
<dbReference type="EMBL" id="JBDIVE010000008">
    <property type="protein sequence ID" value="MEN3069785.1"/>
    <property type="molecule type" value="Genomic_DNA"/>
</dbReference>